<dbReference type="eggNOG" id="ENOG502QV1E">
    <property type="taxonomic scope" value="Eukaryota"/>
</dbReference>
<dbReference type="KEGG" id="adl:AURDEDRAFT_139233"/>
<name>J0WXA9_AURST</name>
<evidence type="ECO:0000313" key="1">
    <source>
        <dbReference type="EMBL" id="EJD39535.1"/>
    </source>
</evidence>
<accession>J0WXA9</accession>
<dbReference type="PANTHER" id="PTHR36091:SF1">
    <property type="entry name" value="ALTERED INHERITANCE OF MITOCHONDRIA PROTEIN 9, MITOCHONDRIAL"/>
    <property type="match status" value="1"/>
</dbReference>
<dbReference type="AlphaFoldDB" id="J0WXA9"/>
<organism evidence="1 2">
    <name type="scientific">Auricularia subglabra (strain TFB-10046 / SS5)</name>
    <name type="common">White-rot fungus</name>
    <name type="synonym">Auricularia delicata (strain TFB10046)</name>
    <dbReference type="NCBI Taxonomy" id="717982"/>
    <lineage>
        <taxon>Eukaryota</taxon>
        <taxon>Fungi</taxon>
        <taxon>Dikarya</taxon>
        <taxon>Basidiomycota</taxon>
        <taxon>Agaricomycotina</taxon>
        <taxon>Agaricomycetes</taxon>
        <taxon>Auriculariales</taxon>
        <taxon>Auriculariaceae</taxon>
        <taxon>Auricularia</taxon>
    </lineage>
</organism>
<evidence type="ECO:0008006" key="3">
    <source>
        <dbReference type="Google" id="ProtNLM"/>
    </source>
</evidence>
<dbReference type="Proteomes" id="UP000006514">
    <property type="component" value="Unassembled WGS sequence"/>
</dbReference>
<sequence length="474" mass="53005">MDNGAQVVARFPFACAGPRKLLIQSEAATLDFLGQHFDLPVPRVAAYSANTSNPVGVPYIITTPPQGQELTSDVVAKPGRFVNDLVQFQALLTSIPFSQHGSLYYASDVDQHLRDCPLFVEAEGFEPDEQTTSQFRIGPSVARNFYRGDRALLDINRGPWPDDISYFNAVVDCEIKWLQYCGSFDEARRSAWEPARSPQEHIDILEQWRELAPKLMLAKDAPRLWHPQMGFSEVRVHKADDGEHALAEIDGWQGACIAPLALQATFPNVVDPRILDSAIEETARLKKLAAGEAPAEEKEDDAPAELKQFVAGYLSLMNETAPVLVHMQLSDMLFIAREAHLDSTRSWEVGTFCLHYCLYRLAQEWESYPEKELLGPKIPVSREVDTPDEQSAGLWQLHLTMQANLNTAFLENGILGLNADGHVPPHQVEEAKKVAQTVFDQCLAAAPDEDERERIRHVWPLSEARYTACAESCE</sequence>
<dbReference type="InParanoid" id="J0WXA9"/>
<gene>
    <name evidence="1" type="ORF">AURDEDRAFT_139233</name>
</gene>
<dbReference type="PANTHER" id="PTHR36091">
    <property type="entry name" value="ALTERED INHERITANCE OF MITOCHONDRIA PROTEIN 9, MITOCHONDRIAL"/>
    <property type="match status" value="1"/>
</dbReference>
<evidence type="ECO:0000313" key="2">
    <source>
        <dbReference type="Proteomes" id="UP000006514"/>
    </source>
</evidence>
<dbReference type="OMA" id="WVRNESY"/>
<protein>
    <recommendedName>
        <fullName evidence="3">Aminoglycoside phosphotransferase domain-containing protein</fullName>
    </recommendedName>
</protein>
<reference evidence="2" key="1">
    <citation type="journal article" date="2012" name="Science">
        <title>The Paleozoic origin of enzymatic lignin decomposition reconstructed from 31 fungal genomes.</title>
        <authorList>
            <person name="Floudas D."/>
            <person name="Binder M."/>
            <person name="Riley R."/>
            <person name="Barry K."/>
            <person name="Blanchette R.A."/>
            <person name="Henrissat B."/>
            <person name="Martinez A.T."/>
            <person name="Otillar R."/>
            <person name="Spatafora J.W."/>
            <person name="Yadav J.S."/>
            <person name="Aerts A."/>
            <person name="Benoit I."/>
            <person name="Boyd A."/>
            <person name="Carlson A."/>
            <person name="Copeland A."/>
            <person name="Coutinho P.M."/>
            <person name="de Vries R.P."/>
            <person name="Ferreira P."/>
            <person name="Findley K."/>
            <person name="Foster B."/>
            <person name="Gaskell J."/>
            <person name="Glotzer D."/>
            <person name="Gorecki P."/>
            <person name="Heitman J."/>
            <person name="Hesse C."/>
            <person name="Hori C."/>
            <person name="Igarashi K."/>
            <person name="Jurgens J.A."/>
            <person name="Kallen N."/>
            <person name="Kersten P."/>
            <person name="Kohler A."/>
            <person name="Kuees U."/>
            <person name="Kumar T.K.A."/>
            <person name="Kuo A."/>
            <person name="LaButti K."/>
            <person name="Larrondo L.F."/>
            <person name="Lindquist E."/>
            <person name="Ling A."/>
            <person name="Lombard V."/>
            <person name="Lucas S."/>
            <person name="Lundell T."/>
            <person name="Martin R."/>
            <person name="McLaughlin D.J."/>
            <person name="Morgenstern I."/>
            <person name="Morin E."/>
            <person name="Murat C."/>
            <person name="Nagy L.G."/>
            <person name="Nolan M."/>
            <person name="Ohm R.A."/>
            <person name="Patyshakuliyeva A."/>
            <person name="Rokas A."/>
            <person name="Ruiz-Duenas F.J."/>
            <person name="Sabat G."/>
            <person name="Salamov A."/>
            <person name="Samejima M."/>
            <person name="Schmutz J."/>
            <person name="Slot J.C."/>
            <person name="St John F."/>
            <person name="Stenlid J."/>
            <person name="Sun H."/>
            <person name="Sun S."/>
            <person name="Syed K."/>
            <person name="Tsang A."/>
            <person name="Wiebenga A."/>
            <person name="Young D."/>
            <person name="Pisabarro A."/>
            <person name="Eastwood D.C."/>
            <person name="Martin F."/>
            <person name="Cullen D."/>
            <person name="Grigoriev I.V."/>
            <person name="Hibbett D.S."/>
        </authorList>
    </citation>
    <scope>NUCLEOTIDE SEQUENCE [LARGE SCALE GENOMIC DNA]</scope>
    <source>
        <strain evidence="2">TFB10046</strain>
    </source>
</reference>
<dbReference type="OrthoDB" id="2968323at2759"/>
<proteinExistence type="predicted"/>
<keyword evidence="2" id="KW-1185">Reference proteome</keyword>
<dbReference type="InterPro" id="IPR051035">
    <property type="entry name" value="Mito_inheritance_9"/>
</dbReference>
<dbReference type="GO" id="GO:0005739">
    <property type="term" value="C:mitochondrion"/>
    <property type="evidence" value="ECO:0007669"/>
    <property type="project" value="TreeGrafter"/>
</dbReference>
<dbReference type="EMBL" id="JH687812">
    <property type="protein sequence ID" value="EJD39535.1"/>
    <property type="molecule type" value="Genomic_DNA"/>
</dbReference>